<dbReference type="InterPro" id="IPR051222">
    <property type="entry name" value="PPR/CCM1_RNA-binding"/>
</dbReference>
<reference evidence="2" key="1">
    <citation type="submission" date="2023-08" db="EMBL/GenBank/DDBJ databases">
        <authorList>
            <person name="Audoor S."/>
            <person name="Bilcke G."/>
        </authorList>
    </citation>
    <scope>NUCLEOTIDE SEQUENCE</scope>
</reference>
<sequence>MSAFASGRAALRLSRNRASTSHWQSLYQSTHTVATRGLIASHNIRPYGALCQPPPSWSSPASRIFSTYDGSSMTPAQLQQLVLKHSLQDDPMEAHTILNQLFMMDSKEVTPEIQTAVMDSWIVYQSKCQQQLNESISSGSNESNLSEVHRNVHEMGKAAEHASQILESMDSPSRHHIVAVLKALANVSEASHTTSVFKGDFVRGIPQRAQHFWQIHENLPIEASNQLLRAWAYSKEYLRGTMAEQIFQQIEHPNGESYKNIIRAWCWSKERRCAFTATGHLMRMMRLLETGKSDMEPSLDDYHVLFHAWTTAEDKNAPSKACSVIQIISGAHKRGHTELAPDETCYRDTLTTISRRVNVPEVGELADNMLKEMKEAMFIPDSECYSAAIQAWNHVATARESEDREGAVQRALDLLQEMTKAYHRTTTVTIRPTVKDYNNVLEALTISKNTKATRHAETLLTALEEADTSAVDGLKPNAESYKFTFDVWKNSKSPNKVPRSLNILRRMTDRAEFSTDADQTYVPAFSSFIDVCANCGSTENSRKTMTLVLRIFDEMRSNGLQPDSSTYAALLEACNNLIQDGQERQKVLKRVFVKACDDGYVNQTVLEQFKKSASTYSFANVVISHSREVEGMKVVPESWTRNIQGFQVKTKGGKQVLPLSIGGQFTFTKAAAEYKMRKLRQRHNQRLLQGGRTK</sequence>
<dbReference type="AlphaFoldDB" id="A0AAD2JJG1"/>
<proteinExistence type="predicted"/>
<dbReference type="EMBL" id="CAKOGP040001869">
    <property type="protein sequence ID" value="CAJ1954395.1"/>
    <property type="molecule type" value="Genomic_DNA"/>
</dbReference>
<evidence type="ECO:0000313" key="2">
    <source>
        <dbReference type="EMBL" id="CAJ1954395.1"/>
    </source>
</evidence>
<dbReference type="PANTHER" id="PTHR47942:SF63">
    <property type="entry name" value="PENTATRICOPEPTIDE REPEAT-CONTAINING PROTEIN"/>
    <property type="match status" value="1"/>
</dbReference>
<evidence type="ECO:0000313" key="3">
    <source>
        <dbReference type="Proteomes" id="UP001295423"/>
    </source>
</evidence>
<dbReference type="InterPro" id="IPR002885">
    <property type="entry name" value="PPR_rpt"/>
</dbReference>
<organism evidence="2 3">
    <name type="scientific">Cylindrotheca closterium</name>
    <dbReference type="NCBI Taxonomy" id="2856"/>
    <lineage>
        <taxon>Eukaryota</taxon>
        <taxon>Sar</taxon>
        <taxon>Stramenopiles</taxon>
        <taxon>Ochrophyta</taxon>
        <taxon>Bacillariophyta</taxon>
        <taxon>Bacillariophyceae</taxon>
        <taxon>Bacillariophycidae</taxon>
        <taxon>Bacillariales</taxon>
        <taxon>Bacillariaceae</taxon>
        <taxon>Cylindrotheca</taxon>
    </lineage>
</organism>
<gene>
    <name evidence="2" type="ORF">CYCCA115_LOCUS14987</name>
</gene>
<keyword evidence="1" id="KW-0677">Repeat</keyword>
<dbReference type="InterPro" id="IPR011990">
    <property type="entry name" value="TPR-like_helical_dom_sf"/>
</dbReference>
<dbReference type="PANTHER" id="PTHR47942">
    <property type="entry name" value="TETRATRICOPEPTIDE REPEAT (TPR)-LIKE SUPERFAMILY PROTEIN-RELATED"/>
    <property type="match status" value="1"/>
</dbReference>
<evidence type="ECO:0000256" key="1">
    <source>
        <dbReference type="ARBA" id="ARBA00022737"/>
    </source>
</evidence>
<accession>A0AAD2JJG1</accession>
<keyword evidence="3" id="KW-1185">Reference proteome</keyword>
<dbReference type="Gene3D" id="1.25.40.10">
    <property type="entry name" value="Tetratricopeptide repeat domain"/>
    <property type="match status" value="1"/>
</dbReference>
<comment type="caution">
    <text evidence="2">The sequence shown here is derived from an EMBL/GenBank/DDBJ whole genome shotgun (WGS) entry which is preliminary data.</text>
</comment>
<dbReference type="Proteomes" id="UP001295423">
    <property type="component" value="Unassembled WGS sequence"/>
</dbReference>
<protein>
    <submittedName>
        <fullName evidence="2">Uncharacterized protein</fullName>
    </submittedName>
</protein>
<dbReference type="Pfam" id="PF13812">
    <property type="entry name" value="PPR_3"/>
    <property type="match status" value="1"/>
</dbReference>
<name>A0AAD2JJG1_9STRA</name>